<dbReference type="RefSeq" id="WP_019245208.1">
    <property type="nucleotide sequence ID" value="NZ_CAPH01000006.1"/>
</dbReference>
<dbReference type="InterPro" id="IPR028939">
    <property type="entry name" value="P5C_Rdtase_cat_N"/>
</dbReference>
<keyword evidence="2 4" id="KW-0521">NADP</keyword>
<keyword evidence="8" id="KW-1185">Reference proteome</keyword>
<reference evidence="7" key="1">
    <citation type="journal article" date="2022" name="Cell">
        <title>Design, construction, and in vivo augmentation of a complex gut microbiome.</title>
        <authorList>
            <person name="Cheng A.G."/>
            <person name="Ho P.Y."/>
            <person name="Aranda-Diaz A."/>
            <person name="Jain S."/>
            <person name="Yu F.B."/>
            <person name="Meng X."/>
            <person name="Wang M."/>
            <person name="Iakiviak M."/>
            <person name="Nagashima K."/>
            <person name="Zhao A."/>
            <person name="Murugkar P."/>
            <person name="Patil A."/>
            <person name="Atabakhsh K."/>
            <person name="Weakley A."/>
            <person name="Yan J."/>
            <person name="Brumbaugh A.R."/>
            <person name="Higginbottom S."/>
            <person name="Dimas A."/>
            <person name="Shiver A.L."/>
            <person name="Deutschbauer A."/>
            <person name="Neff N."/>
            <person name="Sonnenburg J.L."/>
            <person name="Huang K.C."/>
            <person name="Fischbach M.A."/>
        </authorList>
    </citation>
    <scope>NUCLEOTIDE SEQUENCE</scope>
    <source>
        <strain evidence="7">AP11</strain>
    </source>
</reference>
<evidence type="ECO:0000313" key="8">
    <source>
        <dbReference type="Proteomes" id="UP001059295"/>
    </source>
</evidence>
<organism evidence="7 8">
    <name type="scientific">Alistipes ihumii AP11</name>
    <dbReference type="NCBI Taxonomy" id="1211813"/>
    <lineage>
        <taxon>Bacteria</taxon>
        <taxon>Pseudomonadati</taxon>
        <taxon>Bacteroidota</taxon>
        <taxon>Bacteroidia</taxon>
        <taxon>Bacteroidales</taxon>
        <taxon>Rikenellaceae</taxon>
        <taxon>Alistipes</taxon>
    </lineage>
</organism>
<keyword evidence="4" id="KW-0641">Proline biosynthesis</keyword>
<evidence type="ECO:0000256" key="3">
    <source>
        <dbReference type="ARBA" id="ARBA00023002"/>
    </source>
</evidence>
<dbReference type="PIRSF" id="PIRSF000193">
    <property type="entry name" value="Pyrrol-5-carb_rd"/>
    <property type="match status" value="1"/>
</dbReference>
<evidence type="ECO:0000256" key="2">
    <source>
        <dbReference type="ARBA" id="ARBA00022857"/>
    </source>
</evidence>
<comment type="catalytic activity">
    <reaction evidence="4">
        <text>L-proline + NADP(+) = (S)-1-pyrroline-5-carboxylate + NADPH + 2 H(+)</text>
        <dbReference type="Rhea" id="RHEA:14109"/>
        <dbReference type="ChEBI" id="CHEBI:15378"/>
        <dbReference type="ChEBI" id="CHEBI:17388"/>
        <dbReference type="ChEBI" id="CHEBI:57783"/>
        <dbReference type="ChEBI" id="CHEBI:58349"/>
        <dbReference type="ChEBI" id="CHEBI:60039"/>
        <dbReference type="EC" id="1.5.1.2"/>
    </reaction>
</comment>
<keyword evidence="3 4" id="KW-0560">Oxidoreductase</keyword>
<dbReference type="InterPro" id="IPR008927">
    <property type="entry name" value="6-PGluconate_DH-like_C_sf"/>
</dbReference>
<dbReference type="EC" id="1.5.1.2" evidence="4"/>
<evidence type="ECO:0000313" key="7">
    <source>
        <dbReference type="EMBL" id="UWN57397.1"/>
    </source>
</evidence>
<sequence>MKITIIGGGNMGGAIAGGLAAGNMIAAGDITVTARTARTLDRIKECNSAIVTMSDNRAAVESADLVLFAVKPWLLEEIAAGVRDVLDYRRQQVASVVAGVSFERLTEMLDNGSGIAPVLYRIIPNTAISLGRSVTFIAHSGATGEQLNAVVAMFDQLGRTFVVTEEMMTAGTSLASCGIAFALKYIDASIRGGVELGFSAAESREVVMQTMRGALALLECNDTMPQQEIDKVTTPGGITLKGLEAMTRDGFEGAVRAGLLESR</sequence>
<dbReference type="SUPFAM" id="SSF48179">
    <property type="entry name" value="6-phosphogluconate dehydrogenase C-terminal domain-like"/>
    <property type="match status" value="1"/>
</dbReference>
<dbReference type="InterPro" id="IPR000304">
    <property type="entry name" value="Pyrroline-COOH_reductase"/>
</dbReference>
<dbReference type="Gene3D" id="3.40.50.720">
    <property type="entry name" value="NAD(P)-binding Rossmann-like Domain"/>
    <property type="match status" value="1"/>
</dbReference>
<dbReference type="GeneID" id="82890283"/>
<evidence type="ECO:0000256" key="1">
    <source>
        <dbReference type="ARBA" id="ARBA00005525"/>
    </source>
</evidence>
<comment type="function">
    <text evidence="4">Catalyzes the reduction of 1-pyrroline-5-carboxylate (PCA) to L-proline.</text>
</comment>
<dbReference type="InterPro" id="IPR029036">
    <property type="entry name" value="P5CR_dimer"/>
</dbReference>
<gene>
    <name evidence="4" type="primary">proC</name>
    <name evidence="7" type="ORF">NQ491_01075</name>
</gene>
<evidence type="ECO:0000259" key="5">
    <source>
        <dbReference type="Pfam" id="PF03807"/>
    </source>
</evidence>
<name>A0ABY5UZT3_9BACT</name>
<comment type="subcellular location">
    <subcellularLocation>
        <location evidence="4">Cytoplasm</location>
    </subcellularLocation>
</comment>
<dbReference type="Pfam" id="PF14748">
    <property type="entry name" value="P5CR_dimer"/>
    <property type="match status" value="1"/>
</dbReference>
<comment type="similarity">
    <text evidence="1 4">Belongs to the pyrroline-5-carboxylate reductase family.</text>
</comment>
<dbReference type="SUPFAM" id="SSF51735">
    <property type="entry name" value="NAD(P)-binding Rossmann-fold domains"/>
    <property type="match status" value="1"/>
</dbReference>
<dbReference type="Gene3D" id="1.10.3730.10">
    <property type="entry name" value="ProC C-terminal domain-like"/>
    <property type="match status" value="1"/>
</dbReference>
<dbReference type="PANTHER" id="PTHR11645:SF0">
    <property type="entry name" value="PYRROLINE-5-CARBOXYLATE REDUCTASE 3"/>
    <property type="match status" value="1"/>
</dbReference>
<feature type="domain" description="Pyrroline-5-carboxylate reductase catalytic N-terminal" evidence="5">
    <location>
        <begin position="2"/>
        <end position="85"/>
    </location>
</feature>
<comment type="pathway">
    <text evidence="4">Amino-acid biosynthesis; L-proline biosynthesis; L-proline from L-glutamate 5-semialdehyde: step 1/1.</text>
</comment>
<evidence type="ECO:0000256" key="4">
    <source>
        <dbReference type="HAMAP-Rule" id="MF_01925"/>
    </source>
</evidence>
<accession>A0ABY5UZT3</accession>
<dbReference type="EMBL" id="CP102294">
    <property type="protein sequence ID" value="UWN57397.1"/>
    <property type="molecule type" value="Genomic_DNA"/>
</dbReference>
<dbReference type="Proteomes" id="UP001059295">
    <property type="component" value="Chromosome"/>
</dbReference>
<dbReference type="InterPro" id="IPR036291">
    <property type="entry name" value="NAD(P)-bd_dom_sf"/>
</dbReference>
<protein>
    <recommendedName>
        <fullName evidence="4">Pyrroline-5-carboxylate reductase</fullName>
        <shortName evidence="4">P5C reductase</shortName>
        <shortName evidence="4">P5CR</shortName>
        <ecNumber evidence="4">1.5.1.2</ecNumber>
    </recommendedName>
    <alternativeName>
        <fullName evidence="4">PCA reductase</fullName>
    </alternativeName>
</protein>
<keyword evidence="4" id="KW-0963">Cytoplasm</keyword>
<dbReference type="PANTHER" id="PTHR11645">
    <property type="entry name" value="PYRROLINE-5-CARBOXYLATE REDUCTASE"/>
    <property type="match status" value="1"/>
</dbReference>
<dbReference type="Pfam" id="PF03807">
    <property type="entry name" value="F420_oxidored"/>
    <property type="match status" value="1"/>
</dbReference>
<dbReference type="HAMAP" id="MF_01925">
    <property type="entry name" value="P5C_reductase"/>
    <property type="match status" value="1"/>
</dbReference>
<feature type="domain" description="Pyrroline-5-carboxylate reductase dimerisation" evidence="6">
    <location>
        <begin position="165"/>
        <end position="259"/>
    </location>
</feature>
<comment type="catalytic activity">
    <reaction evidence="4">
        <text>L-proline + NAD(+) = (S)-1-pyrroline-5-carboxylate + NADH + 2 H(+)</text>
        <dbReference type="Rhea" id="RHEA:14105"/>
        <dbReference type="ChEBI" id="CHEBI:15378"/>
        <dbReference type="ChEBI" id="CHEBI:17388"/>
        <dbReference type="ChEBI" id="CHEBI:57540"/>
        <dbReference type="ChEBI" id="CHEBI:57945"/>
        <dbReference type="ChEBI" id="CHEBI:60039"/>
        <dbReference type="EC" id="1.5.1.2"/>
    </reaction>
</comment>
<keyword evidence="4" id="KW-0028">Amino-acid biosynthesis</keyword>
<proteinExistence type="inferred from homology"/>
<evidence type="ECO:0000259" key="6">
    <source>
        <dbReference type="Pfam" id="PF14748"/>
    </source>
</evidence>